<feature type="domain" description="CinA C-terminal" evidence="1">
    <location>
        <begin position="7"/>
        <end position="156"/>
    </location>
</feature>
<sequence length="167" mass="17798">MNAIDRVAIFMRDNQLTLVTAESCTAGLIASTLADIPGAGALLDCAFVVYSPDAKRRCLGVSQRTLDTHNLTSEAVAREMALGAAERSPANVAIANTGLADGSDGDIPAGTQCYAWIFKAGPADANPAVFTETHRFEGGRHQIRKAAAAFALERMAALYEEWRRDGR</sequence>
<organism evidence="2 3">
    <name type="scientific">Bordetella genomosp. 8</name>
    <dbReference type="NCBI Taxonomy" id="1416806"/>
    <lineage>
        <taxon>Bacteria</taxon>
        <taxon>Pseudomonadati</taxon>
        <taxon>Pseudomonadota</taxon>
        <taxon>Betaproteobacteria</taxon>
        <taxon>Burkholderiales</taxon>
        <taxon>Alcaligenaceae</taxon>
        <taxon>Bordetella</taxon>
    </lineage>
</organism>
<dbReference type="OrthoDB" id="9801454at2"/>
<proteinExistence type="predicted"/>
<dbReference type="EMBL" id="CP021108">
    <property type="protein sequence ID" value="ARP82615.1"/>
    <property type="molecule type" value="Genomic_DNA"/>
</dbReference>
<protein>
    <submittedName>
        <fullName evidence="2">Ompetence-damaged protein</fullName>
    </submittedName>
</protein>
<dbReference type="InterPro" id="IPR008136">
    <property type="entry name" value="CinA_C"/>
</dbReference>
<reference evidence="2 3" key="1">
    <citation type="submission" date="2017-05" db="EMBL/GenBank/DDBJ databases">
        <title>Complete and WGS of Bordetella genogroups.</title>
        <authorList>
            <person name="Spilker T."/>
            <person name="LiPuma J."/>
        </authorList>
    </citation>
    <scope>NUCLEOTIDE SEQUENCE [LARGE SCALE GENOMIC DNA]</scope>
    <source>
        <strain evidence="2 3">AU19157</strain>
    </source>
</reference>
<dbReference type="RefSeq" id="WP_086065975.1">
    <property type="nucleotide sequence ID" value="NZ_CP021108.1"/>
</dbReference>
<gene>
    <name evidence="2" type="ORF">CAL12_18550</name>
</gene>
<dbReference type="InterPro" id="IPR036653">
    <property type="entry name" value="CinA-like_C"/>
</dbReference>
<dbReference type="Gene3D" id="3.90.950.20">
    <property type="entry name" value="CinA-like"/>
    <property type="match status" value="1"/>
</dbReference>
<dbReference type="SUPFAM" id="SSF142433">
    <property type="entry name" value="CinA-like"/>
    <property type="match status" value="1"/>
</dbReference>
<dbReference type="KEGG" id="bgv:CAL12_18550"/>
<keyword evidence="3" id="KW-1185">Reference proteome</keyword>
<dbReference type="STRING" id="1416806.CAL12_18550"/>
<name>A0A1W6YNI0_9BORD</name>
<dbReference type="NCBIfam" id="TIGR00199">
    <property type="entry name" value="PncC_domain"/>
    <property type="match status" value="1"/>
</dbReference>
<dbReference type="Proteomes" id="UP000194151">
    <property type="component" value="Chromosome"/>
</dbReference>
<evidence type="ECO:0000259" key="1">
    <source>
        <dbReference type="Pfam" id="PF02464"/>
    </source>
</evidence>
<dbReference type="Pfam" id="PF02464">
    <property type="entry name" value="CinA"/>
    <property type="match status" value="1"/>
</dbReference>
<evidence type="ECO:0000313" key="3">
    <source>
        <dbReference type="Proteomes" id="UP000194151"/>
    </source>
</evidence>
<accession>A0A1W6YNI0</accession>
<evidence type="ECO:0000313" key="2">
    <source>
        <dbReference type="EMBL" id="ARP82615.1"/>
    </source>
</evidence>
<dbReference type="AlphaFoldDB" id="A0A1W6YNI0"/>